<evidence type="ECO:0000313" key="3">
    <source>
        <dbReference type="Proteomes" id="UP000252355"/>
    </source>
</evidence>
<dbReference type="AlphaFoldDB" id="A0A367ZV55"/>
<accession>A0A367ZV55</accession>
<dbReference type="Proteomes" id="UP000252355">
    <property type="component" value="Unassembled WGS sequence"/>
</dbReference>
<reference evidence="2 3" key="1">
    <citation type="submission" date="2018-05" db="EMBL/GenBank/DDBJ databases">
        <title>A metagenomic window into the 2 km-deep terrestrial subsurface aquifer revealed taxonomically and functionally diverse microbial community comprising novel uncultured bacterial lineages.</title>
        <authorList>
            <person name="Kadnikov V.V."/>
            <person name="Mardanov A.V."/>
            <person name="Beletsky A.V."/>
            <person name="Banks D."/>
            <person name="Pimenov N.V."/>
            <person name="Frank Y.A."/>
            <person name="Karnachuk O.V."/>
            <person name="Ravin N.V."/>
        </authorList>
    </citation>
    <scope>NUCLEOTIDE SEQUENCE [LARGE SCALE GENOMIC DNA]</scope>
    <source>
        <strain evidence="2">BY5</strain>
    </source>
</reference>
<gene>
    <name evidence="2" type="ORF">OZSIB_0733</name>
</gene>
<dbReference type="EMBL" id="QOQW01000001">
    <property type="protein sequence ID" value="RCK81599.1"/>
    <property type="molecule type" value="Genomic_DNA"/>
</dbReference>
<comment type="caution">
    <text evidence="2">The sequence shown here is derived from an EMBL/GenBank/DDBJ whole genome shotgun (WGS) entry which is preliminary data.</text>
</comment>
<sequence length="119" mass="13773">MNRIYKKFITSFKMQLKRRYLMLLKKETVASGLARRRGECLGCGECCKASFDCPFLYRQGDRLLCRIHETKPEVCKTYPFNEQDVFPHTIGKCGYYFVDSEDEDEASPPTPPSQTSQTP</sequence>
<organism evidence="2 3">
    <name type="scientific">Candidatus Ozemobacter sibiricus</name>
    <dbReference type="NCBI Taxonomy" id="2268124"/>
    <lineage>
        <taxon>Bacteria</taxon>
        <taxon>Candidatus Ozemobacteria</taxon>
        <taxon>Candidatus Ozemobacterales</taxon>
        <taxon>Candidatus Ozemobacteraceae</taxon>
        <taxon>Candidatus Ozemobacter</taxon>
    </lineage>
</organism>
<evidence type="ECO:0000313" key="2">
    <source>
        <dbReference type="EMBL" id="RCK81599.1"/>
    </source>
</evidence>
<protein>
    <submittedName>
        <fullName evidence="2">Uncharacterized protein</fullName>
    </submittedName>
</protein>
<feature type="region of interest" description="Disordered" evidence="1">
    <location>
        <begin position="100"/>
        <end position="119"/>
    </location>
</feature>
<name>A0A367ZV55_9BACT</name>
<evidence type="ECO:0000256" key="1">
    <source>
        <dbReference type="SAM" id="MobiDB-lite"/>
    </source>
</evidence>
<proteinExistence type="predicted"/>